<feature type="transmembrane region" description="Helical" evidence="1">
    <location>
        <begin position="6"/>
        <end position="30"/>
    </location>
</feature>
<reference evidence="2 3" key="1">
    <citation type="submission" date="2020-07" db="EMBL/GenBank/DDBJ databases">
        <title>Spirosoma foliorum sp. nov., isolated from the leaves on the Nejang mountain Korea, Republic of.</title>
        <authorList>
            <person name="Ho H."/>
            <person name="Lee Y.-J."/>
            <person name="Nurcahyanto D.-A."/>
            <person name="Kim S.-G."/>
        </authorList>
    </citation>
    <scope>NUCLEOTIDE SEQUENCE [LARGE SCALE GENOMIC DNA]</scope>
    <source>
        <strain evidence="2 3">PL0136</strain>
    </source>
</reference>
<sequence>MILELFALLLAATTAVSVVIVLILTFLEIVDWFTDRNDLKLEDEDNIAFTLQEKLETGDYKTVQGIFNKRTNTLKDARKVQSNKIDKELKSLHKDNEIVIYE</sequence>
<keyword evidence="3" id="KW-1185">Reference proteome</keyword>
<evidence type="ECO:0000256" key="1">
    <source>
        <dbReference type="SAM" id="Phobius"/>
    </source>
</evidence>
<accession>A0A7G5H2U6</accession>
<dbReference type="EMBL" id="CP059732">
    <property type="protein sequence ID" value="QMW05438.1"/>
    <property type="molecule type" value="Genomic_DNA"/>
</dbReference>
<evidence type="ECO:0000313" key="3">
    <source>
        <dbReference type="Proteomes" id="UP000515369"/>
    </source>
</evidence>
<gene>
    <name evidence="2" type="ORF">H3H32_11370</name>
</gene>
<dbReference type="RefSeq" id="WP_182462819.1">
    <property type="nucleotide sequence ID" value="NZ_CP059732.1"/>
</dbReference>
<organism evidence="2 3">
    <name type="scientific">Spirosoma foliorum</name>
    <dbReference type="NCBI Taxonomy" id="2710596"/>
    <lineage>
        <taxon>Bacteria</taxon>
        <taxon>Pseudomonadati</taxon>
        <taxon>Bacteroidota</taxon>
        <taxon>Cytophagia</taxon>
        <taxon>Cytophagales</taxon>
        <taxon>Cytophagaceae</taxon>
        <taxon>Spirosoma</taxon>
    </lineage>
</organism>
<proteinExistence type="predicted"/>
<keyword evidence="1" id="KW-0472">Membrane</keyword>
<protein>
    <submittedName>
        <fullName evidence="2">Uncharacterized protein</fullName>
    </submittedName>
</protein>
<evidence type="ECO:0000313" key="2">
    <source>
        <dbReference type="EMBL" id="QMW05438.1"/>
    </source>
</evidence>
<dbReference type="KEGG" id="sfol:H3H32_11370"/>
<dbReference type="Proteomes" id="UP000515369">
    <property type="component" value="Chromosome"/>
</dbReference>
<keyword evidence="1" id="KW-0812">Transmembrane</keyword>
<name>A0A7G5H2U6_9BACT</name>
<keyword evidence="1" id="KW-1133">Transmembrane helix</keyword>
<dbReference type="AlphaFoldDB" id="A0A7G5H2U6"/>